<keyword evidence="1" id="KW-1133">Transmembrane helix</keyword>
<proteinExistence type="predicted"/>
<keyword evidence="3" id="KW-1185">Reference proteome</keyword>
<dbReference type="AlphaFoldDB" id="A0A9W7WNX3"/>
<keyword evidence="1" id="KW-0472">Membrane</keyword>
<protein>
    <submittedName>
        <fullName evidence="2">Uncharacterized protein</fullName>
    </submittedName>
</protein>
<evidence type="ECO:0000313" key="2">
    <source>
        <dbReference type="EMBL" id="KAI7805638.1"/>
    </source>
</evidence>
<comment type="caution">
    <text evidence="2">The sequence shown here is derived from an EMBL/GenBank/DDBJ whole genome shotgun (WGS) entry which is preliminary data.</text>
</comment>
<evidence type="ECO:0000313" key="3">
    <source>
        <dbReference type="Proteomes" id="UP001059041"/>
    </source>
</evidence>
<reference evidence="2" key="1">
    <citation type="submission" date="2021-02" db="EMBL/GenBank/DDBJ databases">
        <title>Comparative genomics reveals that relaxation of natural selection precedes convergent phenotypic evolution of cavefish.</title>
        <authorList>
            <person name="Peng Z."/>
        </authorList>
    </citation>
    <scope>NUCLEOTIDE SEQUENCE</scope>
    <source>
        <tissue evidence="2">Muscle</tissue>
    </source>
</reference>
<organism evidence="2 3">
    <name type="scientific">Triplophysa rosa</name>
    <name type="common">Cave loach</name>
    <dbReference type="NCBI Taxonomy" id="992332"/>
    <lineage>
        <taxon>Eukaryota</taxon>
        <taxon>Metazoa</taxon>
        <taxon>Chordata</taxon>
        <taxon>Craniata</taxon>
        <taxon>Vertebrata</taxon>
        <taxon>Euteleostomi</taxon>
        <taxon>Actinopterygii</taxon>
        <taxon>Neopterygii</taxon>
        <taxon>Teleostei</taxon>
        <taxon>Ostariophysi</taxon>
        <taxon>Cypriniformes</taxon>
        <taxon>Nemacheilidae</taxon>
        <taxon>Triplophysa</taxon>
    </lineage>
</organism>
<name>A0A9W7WNX3_TRIRA</name>
<sequence length="110" mass="12780">VSPHLTLFFEVKDQHRHLQSVLMHRWHMEIQLNLVACFNTIYHLKICSLIPHTALHTVLPEGSLLCVSFFFAIFPIVILCYSLWHTLFLNLLHCMPCLPVSLPVLQFLCS</sequence>
<feature type="non-terminal residue" evidence="2">
    <location>
        <position position="1"/>
    </location>
</feature>
<dbReference type="EMBL" id="JAFHDT010000009">
    <property type="protein sequence ID" value="KAI7805638.1"/>
    <property type="molecule type" value="Genomic_DNA"/>
</dbReference>
<feature type="transmembrane region" description="Helical" evidence="1">
    <location>
        <begin position="62"/>
        <end position="84"/>
    </location>
</feature>
<gene>
    <name evidence="2" type="ORF">IRJ41_012939</name>
</gene>
<dbReference type="Proteomes" id="UP001059041">
    <property type="component" value="Linkage Group LG9"/>
</dbReference>
<accession>A0A9W7WNX3</accession>
<feature type="non-terminal residue" evidence="2">
    <location>
        <position position="110"/>
    </location>
</feature>
<keyword evidence="1" id="KW-0812">Transmembrane</keyword>
<evidence type="ECO:0000256" key="1">
    <source>
        <dbReference type="SAM" id="Phobius"/>
    </source>
</evidence>